<dbReference type="GO" id="GO:0005549">
    <property type="term" value="F:odorant binding"/>
    <property type="evidence" value="ECO:0007669"/>
    <property type="project" value="InterPro"/>
</dbReference>
<dbReference type="PANTHER" id="PTHR21137">
    <property type="entry name" value="ODORANT RECEPTOR"/>
    <property type="match status" value="1"/>
</dbReference>
<dbReference type="GO" id="GO:0004984">
    <property type="term" value="F:olfactory receptor activity"/>
    <property type="evidence" value="ECO:0007669"/>
    <property type="project" value="InterPro"/>
</dbReference>
<keyword evidence="8 10" id="KW-0675">Receptor</keyword>
<dbReference type="Pfam" id="PF02949">
    <property type="entry name" value="7tm_6"/>
    <property type="match status" value="1"/>
</dbReference>
<comment type="similarity">
    <text evidence="10">Belongs to the insect chemoreceptor superfamily. Heteromeric odorant receptor channel (TC 1.A.69) family.</text>
</comment>
<evidence type="ECO:0000256" key="8">
    <source>
        <dbReference type="ARBA" id="ARBA00023170"/>
    </source>
</evidence>
<evidence type="ECO:0000256" key="10">
    <source>
        <dbReference type="RuleBase" id="RU351113"/>
    </source>
</evidence>
<keyword evidence="3 10" id="KW-0716">Sensory transduction</keyword>
<dbReference type="PANTHER" id="PTHR21137:SF35">
    <property type="entry name" value="ODORANT RECEPTOR 19A-RELATED"/>
    <property type="match status" value="1"/>
</dbReference>
<name>A0A7D5YL71_9NEOP</name>
<comment type="caution">
    <text evidence="10">Lacks conserved residue(s) required for the propagation of feature annotation.</text>
</comment>
<evidence type="ECO:0000256" key="3">
    <source>
        <dbReference type="ARBA" id="ARBA00022606"/>
    </source>
</evidence>
<evidence type="ECO:0000256" key="7">
    <source>
        <dbReference type="ARBA" id="ARBA00023136"/>
    </source>
</evidence>
<evidence type="ECO:0000256" key="5">
    <source>
        <dbReference type="ARBA" id="ARBA00022725"/>
    </source>
</evidence>
<evidence type="ECO:0000256" key="2">
    <source>
        <dbReference type="ARBA" id="ARBA00022475"/>
    </source>
</evidence>
<sequence length="428" mass="50977">MFFFKENDMNTVKRPQDLRYMKQLRFSLNIVSAWPHKEIGDPESKFVFWWRAYYAFVEGFFWFLGMAYLKNHYGKLSFYEYSHTLITHFMNTITCQRLTLPFMKKYRDFIGQFIKKFHLFHYKDKSEYAMKIYLRVYKLSDYFTMYLHILMYVGIMFFNFTPVYKNIITDAYNNPINATLQHSSYFELPFDYKHSLTGYVPLFFFNLYITFICASFFCMFDLLLTVIVLNVYGHLKILVYHLEHFMRPSTNSTSHKHKNKMFDTMQFSEEEMKTVTIKLKEVISHQRLITDFIDKMSDIFGPMVCLNLMYQQVSACILLLECSQMDLLVLFSYGPLTFFVFQELIQLSVVFELIGATSDQLIDAVYSVPWECMDTKNRKILYTIMIKSQKTTKFKAMGMVDVGVKTMAAILKTIISYFVMLRTIALQN</sequence>
<accession>A0A7D5YL71</accession>
<dbReference type="GO" id="GO:0005886">
    <property type="term" value="C:plasma membrane"/>
    <property type="evidence" value="ECO:0007669"/>
    <property type="project" value="UniProtKB-SubCell"/>
</dbReference>
<reference evidence="11" key="1">
    <citation type="journal article" date="2019" name="Sci. Rep.">
        <title>Antennal transcriptome analyses and olfactory protein identification in an important wood-boring moth pest, Streltzoviella insularis (Lepidoptera: Cossidae).</title>
        <authorList>
            <person name="Yang Y"/>
            <person name="Li W"/>
            <person name="Tao J Zong.S."/>
        </authorList>
    </citation>
    <scope>NUCLEOTIDE SEQUENCE</scope>
    <source>
        <tissue evidence="11">Antennae</tissue>
    </source>
</reference>
<keyword evidence="5 10" id="KW-0552">Olfaction</keyword>
<evidence type="ECO:0000256" key="9">
    <source>
        <dbReference type="ARBA" id="ARBA00023224"/>
    </source>
</evidence>
<dbReference type="EMBL" id="MT386779">
    <property type="protein sequence ID" value="QLI62063.1"/>
    <property type="molecule type" value="mRNA"/>
</dbReference>
<evidence type="ECO:0000256" key="4">
    <source>
        <dbReference type="ARBA" id="ARBA00022692"/>
    </source>
</evidence>
<keyword evidence="6 10" id="KW-1133">Transmembrane helix</keyword>
<dbReference type="InterPro" id="IPR004117">
    <property type="entry name" value="7tm6_olfct_rcpt"/>
</dbReference>
<evidence type="ECO:0000256" key="1">
    <source>
        <dbReference type="ARBA" id="ARBA00004651"/>
    </source>
</evidence>
<dbReference type="AlphaFoldDB" id="A0A7D5YL71"/>
<feature type="transmembrane region" description="Helical" evidence="10">
    <location>
        <begin position="52"/>
        <end position="69"/>
    </location>
</feature>
<feature type="transmembrane region" description="Helical" evidence="10">
    <location>
        <begin position="207"/>
        <end position="232"/>
    </location>
</feature>
<protein>
    <recommendedName>
        <fullName evidence="10">Odorant receptor</fullName>
    </recommendedName>
</protein>
<keyword evidence="4 10" id="KW-0812">Transmembrane</keyword>
<evidence type="ECO:0000313" key="11">
    <source>
        <dbReference type="EMBL" id="QLI62063.1"/>
    </source>
</evidence>
<reference evidence="11" key="2">
    <citation type="submission" date="2020-04" db="EMBL/GenBank/DDBJ databases">
        <authorList>
            <person name="Yang Y."/>
        </authorList>
    </citation>
    <scope>NUCLEOTIDE SEQUENCE</scope>
    <source>
        <tissue evidence="11">Antennae</tissue>
    </source>
</reference>
<comment type="subcellular location">
    <subcellularLocation>
        <location evidence="1 10">Cell membrane</location>
        <topology evidence="1 10">Multi-pass membrane protein</topology>
    </subcellularLocation>
</comment>
<dbReference type="GO" id="GO:0007165">
    <property type="term" value="P:signal transduction"/>
    <property type="evidence" value="ECO:0007669"/>
    <property type="project" value="UniProtKB-KW"/>
</dbReference>
<organism evidence="11">
    <name type="scientific">Streltzoviella insularis</name>
    <dbReference type="NCBI Taxonomy" id="1206366"/>
    <lineage>
        <taxon>Eukaryota</taxon>
        <taxon>Metazoa</taxon>
        <taxon>Ecdysozoa</taxon>
        <taxon>Arthropoda</taxon>
        <taxon>Hexapoda</taxon>
        <taxon>Insecta</taxon>
        <taxon>Pterygota</taxon>
        <taxon>Neoptera</taxon>
        <taxon>Endopterygota</taxon>
        <taxon>Lepidoptera</taxon>
        <taxon>Glossata</taxon>
        <taxon>Ditrysia</taxon>
        <taxon>Cossoidea</taxon>
        <taxon>Cossidae</taxon>
        <taxon>Cossinae</taxon>
        <taxon>Streltzoviella</taxon>
    </lineage>
</organism>
<feature type="transmembrane region" description="Helical" evidence="10">
    <location>
        <begin position="139"/>
        <end position="160"/>
    </location>
</feature>
<keyword evidence="2" id="KW-1003">Cell membrane</keyword>
<evidence type="ECO:0000256" key="6">
    <source>
        <dbReference type="ARBA" id="ARBA00022989"/>
    </source>
</evidence>
<proteinExistence type="evidence at transcript level"/>
<keyword evidence="9 10" id="KW-0807">Transducer</keyword>
<keyword evidence="7 10" id="KW-0472">Membrane</keyword>